<dbReference type="InterPro" id="IPR036890">
    <property type="entry name" value="HATPase_C_sf"/>
</dbReference>
<organism evidence="3 4">
    <name type="scientific">Spinacia oleracea</name>
    <name type="common">Spinach</name>
    <dbReference type="NCBI Taxonomy" id="3562"/>
    <lineage>
        <taxon>Eukaryota</taxon>
        <taxon>Viridiplantae</taxon>
        <taxon>Streptophyta</taxon>
        <taxon>Embryophyta</taxon>
        <taxon>Tracheophyta</taxon>
        <taxon>Spermatophyta</taxon>
        <taxon>Magnoliopsida</taxon>
        <taxon>eudicotyledons</taxon>
        <taxon>Gunneridae</taxon>
        <taxon>Pentapetalae</taxon>
        <taxon>Caryophyllales</taxon>
        <taxon>Chenopodiaceae</taxon>
        <taxon>Chenopodioideae</taxon>
        <taxon>Anserineae</taxon>
        <taxon>Spinacia</taxon>
    </lineage>
</organism>
<feature type="coiled-coil region" evidence="1">
    <location>
        <begin position="1623"/>
        <end position="1657"/>
    </location>
</feature>
<evidence type="ECO:0000313" key="4">
    <source>
        <dbReference type="RefSeq" id="XP_056694418.1"/>
    </source>
</evidence>
<dbReference type="Proteomes" id="UP000813463">
    <property type="component" value="Chromosome 3"/>
</dbReference>
<proteinExistence type="predicted"/>
<accession>A0ABM3RFN3</accession>
<feature type="region of interest" description="Disordered" evidence="2">
    <location>
        <begin position="1173"/>
        <end position="1251"/>
    </location>
</feature>
<feature type="region of interest" description="Disordered" evidence="2">
    <location>
        <begin position="1686"/>
        <end position="1707"/>
    </location>
</feature>
<dbReference type="PANTHER" id="PTHR33566">
    <property type="entry name" value="EN/SPM-LIKE TRANSPOSON-RELATED"/>
    <property type="match status" value="1"/>
</dbReference>
<dbReference type="Gene3D" id="3.30.565.10">
    <property type="entry name" value="Histidine kinase-like ATPase, C-terminal domain"/>
    <property type="match status" value="1"/>
</dbReference>
<evidence type="ECO:0000313" key="3">
    <source>
        <dbReference type="Proteomes" id="UP000813463"/>
    </source>
</evidence>
<feature type="compositionally biased region" description="Polar residues" evidence="2">
    <location>
        <begin position="1687"/>
        <end position="1707"/>
    </location>
</feature>
<sequence length="1707" mass="190946">MNEKKRKFQSVKKINNQNDDEVDKFYRFNILLPNGIKVPFVKKNPERESISLGVFVQKLRDKCSVILEQTESSKKPKRKILWDSNELYLEDGGGNKFKSEIRFDVFKPNKVHLLTLFDGADQTVETFENMWDLTPDTDLLTELPDDYTFETALADLIDNSLQAVWSNGKGERKLISVDIDEKRISLFDTGPGMDGSDEKSIVKWGKMGASVHRSSKKLAIGGKPPFLTPFFGMFGYGGTLASMHLGRQAVVSAKTKQSKKVFWLCLDREALVKRSSSNWKAPGGLRDPSDSEIEMSPHGSFTKIVMKPKLKLPDIFQLQCKLKDIYFPYIQCDEISTAGRTTTLVDFQINGISLAEIEGGEVAITHMHSCNGPDFIVDLHFYIEEDKAASTSPSVKPVREGNARLKCVYFPFTEGKESIERILEKLNADGYAINEDYDTFSRISIRRLGRLLPEARWELLPFMKPKQKRGAKVQILKRCCSRVKCFVDTDAGFNPVPSKTDLAPHHSFTKALKDLGGDTLHKEKVVQVSITRGGKQLSLQQLEREYQAWIFQMHSQYDDECNTGDDEAVLLVTADKEALGITADVVRVHQAITRKGISWSRGQKVKILKGACTGCHKNNMFAILEYFLLEGLEKEVGGEARIICRPLGVEDKDGSVLTVDASGTNLELRNSISLPIIAIDSGKCNPVDDNEWNFQADKLILKMPSTVEVLGPKQCKALDIYGALPTEATVSAGSLPPKEVVAILRPSNFNPGSTDELDQKYIVRENFEMCLDIEFKAGAGQSVKFDPISAKNTTRKEYHGLYVFPVASIPSLFQKAGTYSFSFSLKNSTTVSCEKIVRVKASAEVKRWELLKDDDRDLPLSVSAGSCFPPLSFCRYDEYDNIIPFKGIQHVEYQLMSNDTIISSKKKAKVELSSDTDCIIVTNVRVIADTLDKIRPSYDATLALSQPGYQPFFNIPCQVFPGPPATVKIFSSVPDKGLLLPQQVIADFKLEMFDKQKNHVKQGVEVELVVHGFSLLDNFGLKRTVDNAGFVDLSGLLKVTEGYGKPVSLTFKFSTFSVAKKFEVVKRELRMVTVVPEVCPVGSKLKDIAFEVVNAEGELDLTIDDEVKHGKHHTLSLRLLADLPDDHSARYPFQQGRCVVKSFTLPQTEGSFFIEAFHSVHTELRVKFEVKLSRSTPPTHTESDSSSDLRATEELDCVVPQSSDERSTSVSVSDAEYHSKTKKGFEFQKEKSTPVSVSDAAKHSKTKKGSEFQSSEVTVPLCLEEYDTLSSLQTPKAEHRNTTPALFPESKLRKQQFSFVQAPLAQTSNKKSGSNCADSYTPEHAVTLLGPDSQEIETVQQEIRHHKLCIKDHEESLIWPEARRNELMENLGDLQDELELLPQPSSLIDSKFLKESVLEIIENKVDSAAATYNIASQNMYLKDRYPDFMADVVGVVALLSTAPSPMLSRCLAEYLGEDKMMAIVCLSSDAITTPENYETVLKSLAGELGRSFEGRQLIICLEDISAFPGEVLEHDHQRRFDVRDPTLPDGTTPPGFLGYAVNMIDISVDHIHVKTVAGRGLRETLFYYLFRDLQVYETKEHMKRAFGYIPNSAISLDGGIINKKDTPTVSLGSMVVNVHFPVVAEEQESREKINKEIKKLKSELSMVEEAIVNTNEEKEESLRIVQEKETQLLKFIDDKEVTHEHIFSQQSLQTTPGAPAPTQSPCH</sequence>
<reference evidence="4" key="2">
    <citation type="submission" date="2025-08" db="UniProtKB">
        <authorList>
            <consortium name="RefSeq"/>
        </authorList>
    </citation>
    <scope>IDENTIFICATION</scope>
    <source>
        <tissue evidence="4">Leaf</tissue>
    </source>
</reference>
<keyword evidence="1" id="KW-0175">Coiled coil</keyword>
<dbReference type="GeneID" id="110783057"/>
<keyword evidence="3" id="KW-1185">Reference proteome</keyword>
<feature type="compositionally biased region" description="Polar residues" evidence="2">
    <location>
        <begin position="1173"/>
        <end position="1189"/>
    </location>
</feature>
<reference evidence="3" key="1">
    <citation type="journal article" date="2021" name="Nat. Commun.">
        <title>Genomic analyses provide insights into spinach domestication and the genetic basis of agronomic traits.</title>
        <authorList>
            <person name="Cai X."/>
            <person name="Sun X."/>
            <person name="Xu C."/>
            <person name="Sun H."/>
            <person name="Wang X."/>
            <person name="Ge C."/>
            <person name="Zhang Z."/>
            <person name="Wang Q."/>
            <person name="Fei Z."/>
            <person name="Jiao C."/>
            <person name="Wang Q."/>
        </authorList>
    </citation>
    <scope>NUCLEOTIDE SEQUENCE [LARGE SCALE GENOMIC DNA]</scope>
    <source>
        <strain evidence="3">cv. Varoflay</strain>
    </source>
</reference>
<gene>
    <name evidence="4" type="primary">LOC110783057</name>
</gene>
<protein>
    <submittedName>
        <fullName evidence="4">Structural maintenance of chromosomes flexible hinge domain-containing protein GMI1 isoform X1</fullName>
    </submittedName>
</protein>
<feature type="compositionally biased region" description="Basic and acidic residues" evidence="2">
    <location>
        <begin position="1215"/>
        <end position="1232"/>
    </location>
</feature>
<dbReference type="PANTHER" id="PTHR33566:SF1">
    <property type="entry name" value="EN_SPM-LIKE TRANSPOSON-RELATED"/>
    <property type="match status" value="1"/>
</dbReference>
<dbReference type="RefSeq" id="XP_056694418.1">
    <property type="nucleotide sequence ID" value="XM_056838440.1"/>
</dbReference>
<dbReference type="SUPFAM" id="SSF55874">
    <property type="entry name" value="ATPase domain of HSP90 chaperone/DNA topoisomerase II/histidine kinase"/>
    <property type="match status" value="1"/>
</dbReference>
<evidence type="ECO:0000256" key="1">
    <source>
        <dbReference type="SAM" id="Coils"/>
    </source>
</evidence>
<dbReference type="Pfam" id="PF13589">
    <property type="entry name" value="HATPase_c_3"/>
    <property type="match status" value="1"/>
</dbReference>
<name>A0ABM3RFN3_SPIOL</name>
<evidence type="ECO:0000256" key="2">
    <source>
        <dbReference type="SAM" id="MobiDB-lite"/>
    </source>
</evidence>